<dbReference type="AlphaFoldDB" id="A0AB35USR6"/>
<sequence length="163" mass="19113">MQLKVNDLYQLQNGLDEEIYQKFSLTREGTSIRRRLALLVELGECVNETRCFKFWSVKGPSPAPVILEEYADGIHFLLSLGIDLKDPSDYIASIEASEDLTKAYLKMYELCLDFHQHFDLAHYHQCFGYYLGIAQRLGYTAEDIREHYLLKNQENHHRQDTNY</sequence>
<proteinExistence type="predicted"/>
<dbReference type="RefSeq" id="WP_276661429.1">
    <property type="nucleotide sequence ID" value="NZ_BAABZA010000001.1"/>
</dbReference>
<dbReference type="CDD" id="cd11527">
    <property type="entry name" value="NTP-PPase_dUTPase"/>
    <property type="match status" value="1"/>
</dbReference>
<dbReference type="PIRSF" id="PIRSF030140">
    <property type="entry name" value="UCP030140"/>
    <property type="match status" value="1"/>
</dbReference>
<evidence type="ECO:0000313" key="2">
    <source>
        <dbReference type="Proteomes" id="UP001276902"/>
    </source>
</evidence>
<dbReference type="Gene3D" id="1.10.4010.10">
    <property type="entry name" value="Type II deoxyuridine triphosphatase"/>
    <property type="match status" value="1"/>
</dbReference>
<gene>
    <name evidence="1" type="ORF">MQE39_10380</name>
</gene>
<protein>
    <submittedName>
        <fullName evidence="1">dUTP diphosphatase</fullName>
    </submittedName>
</protein>
<comment type="caution">
    <text evidence="1">The sequence shown here is derived from an EMBL/GenBank/DDBJ whole genome shotgun (WGS) entry which is preliminary data.</text>
</comment>
<dbReference type="InterPro" id="IPR016947">
    <property type="entry name" value="UCP030140"/>
</dbReference>
<name>A0AB35USR6_9FIRM</name>
<accession>A0AB35USR6</accession>
<reference evidence="1" key="1">
    <citation type="submission" date="2022-03" db="EMBL/GenBank/DDBJ databases">
        <title>First case of bacteraemia caused by Dielma fastidiosa in a patient hospitalised with diverticulitis.</title>
        <authorList>
            <person name="Forman-Ankjaer B."/>
            <person name="Hvid-Jensen F."/>
            <person name="Kobel C.M."/>
            <person name="Greve T."/>
        </authorList>
    </citation>
    <scope>NUCLEOTIDE SEQUENCE</scope>
    <source>
        <strain evidence="1">AUH_DF_2021</strain>
    </source>
</reference>
<dbReference type="InterPro" id="IPR014871">
    <property type="entry name" value="dUTPase/dCTP_pyrophosphatase"/>
</dbReference>
<dbReference type="Pfam" id="PF08761">
    <property type="entry name" value="dUTPase_2"/>
    <property type="match status" value="1"/>
</dbReference>
<dbReference type="SUPFAM" id="SSF101386">
    <property type="entry name" value="all-alpha NTP pyrophosphatases"/>
    <property type="match status" value="1"/>
</dbReference>
<dbReference type="Proteomes" id="UP001276902">
    <property type="component" value="Unassembled WGS sequence"/>
</dbReference>
<dbReference type="EMBL" id="JALDAW010000016">
    <property type="protein sequence ID" value="MDY5168521.1"/>
    <property type="molecule type" value="Genomic_DNA"/>
</dbReference>
<evidence type="ECO:0000313" key="1">
    <source>
        <dbReference type="EMBL" id="MDY5168521.1"/>
    </source>
</evidence>
<organism evidence="1 2">
    <name type="scientific">Dielma fastidiosa</name>
    <dbReference type="NCBI Taxonomy" id="1034346"/>
    <lineage>
        <taxon>Bacteria</taxon>
        <taxon>Bacillati</taxon>
        <taxon>Bacillota</taxon>
        <taxon>Erysipelotrichia</taxon>
        <taxon>Erysipelotrichales</taxon>
        <taxon>Erysipelotrichaceae</taxon>
        <taxon>Dielma</taxon>
    </lineage>
</organism>